<name>A0A858JLD3_9PROT</name>
<evidence type="ECO:0000256" key="2">
    <source>
        <dbReference type="ARBA" id="ARBA00023316"/>
    </source>
</evidence>
<dbReference type="PANTHER" id="PTHR34183">
    <property type="entry name" value="ENDOLYTIC PEPTIDOGLYCAN TRANSGLYCOSYLASE RLPA"/>
    <property type="match status" value="1"/>
</dbReference>
<protein>
    <recommendedName>
        <fullName evidence="3">Endolytic peptidoglycan transglycosylase RlpA</fullName>
        <ecNumber evidence="3">4.2.2.-</ecNumber>
    </recommendedName>
</protein>
<accession>A0A858JLD3</accession>
<dbReference type="SUPFAM" id="SSF50685">
    <property type="entry name" value="Barwin-like endoglucanases"/>
    <property type="match status" value="1"/>
</dbReference>
<keyword evidence="6" id="KW-1133">Transmembrane helix</keyword>
<dbReference type="NCBIfam" id="TIGR00413">
    <property type="entry name" value="rlpA"/>
    <property type="match status" value="1"/>
</dbReference>
<dbReference type="RefSeq" id="WP_166498084.1">
    <property type="nucleotide sequence ID" value="NZ_CP050139.1"/>
</dbReference>
<sequence length="182" mass="18984">MTGYPDHHGGGEATGHGPVARFAWPVVIACLMLAASGAANAACAVARHGAVMVRHGTRGAARRPPVMSRVPPHRSQHGLASWYGTGRQLGHATASGETFDPDALTAAHTQLPLGTRLLVHSRRTGRSVVVRVNDRGPFRGHRILDLSPEAARQLGILGTGTAPVDIEPADVAADEEVASAPR</sequence>
<organism evidence="8 9">
    <name type="scientific">Komagataeibacter rhaeticus</name>
    <dbReference type="NCBI Taxonomy" id="215221"/>
    <lineage>
        <taxon>Bacteria</taxon>
        <taxon>Pseudomonadati</taxon>
        <taxon>Pseudomonadota</taxon>
        <taxon>Alphaproteobacteria</taxon>
        <taxon>Acetobacterales</taxon>
        <taxon>Acetobacteraceae</taxon>
        <taxon>Komagataeibacter</taxon>
    </lineage>
</organism>
<keyword evidence="2 3" id="KW-0961">Cell wall biogenesis/degradation</keyword>
<evidence type="ECO:0000256" key="4">
    <source>
        <dbReference type="RuleBase" id="RU003495"/>
    </source>
</evidence>
<keyword evidence="6" id="KW-0472">Membrane</keyword>
<comment type="similarity">
    <text evidence="3 4">Belongs to the RlpA family.</text>
</comment>
<reference evidence="8 9" key="1">
    <citation type="submission" date="2020-03" db="EMBL/GenBank/DDBJ databases">
        <title>Isolation of cellulose-producing strains, genome characterization and application of the synthesized cellulose films as an economical and sustainable material for piezoelectric sensor construction.</title>
        <authorList>
            <person name="Mangayil R.K."/>
        </authorList>
    </citation>
    <scope>NUCLEOTIDE SEQUENCE [LARGE SCALE GENOMIC DNA]</scope>
    <source>
        <strain evidence="8 9">ENS 9a1a</strain>
    </source>
</reference>
<evidence type="ECO:0000256" key="6">
    <source>
        <dbReference type="SAM" id="Phobius"/>
    </source>
</evidence>
<dbReference type="AlphaFoldDB" id="A0A858JLD3"/>
<dbReference type="GO" id="GO:0008932">
    <property type="term" value="F:lytic endotransglycosylase activity"/>
    <property type="evidence" value="ECO:0007669"/>
    <property type="project" value="UniProtKB-UniRule"/>
</dbReference>
<keyword evidence="9" id="KW-1185">Reference proteome</keyword>
<dbReference type="GeneID" id="85020636"/>
<dbReference type="Gene3D" id="2.40.40.10">
    <property type="entry name" value="RlpA-like domain"/>
    <property type="match status" value="1"/>
</dbReference>
<evidence type="ECO:0000256" key="1">
    <source>
        <dbReference type="ARBA" id="ARBA00023239"/>
    </source>
</evidence>
<keyword evidence="6" id="KW-0812">Transmembrane</keyword>
<dbReference type="EC" id="4.2.2.-" evidence="3"/>
<dbReference type="InterPro" id="IPR034718">
    <property type="entry name" value="RlpA"/>
</dbReference>
<gene>
    <name evidence="3" type="primary">rlpA</name>
    <name evidence="8" type="ORF">GWK63_00580</name>
</gene>
<dbReference type="CDD" id="cd22268">
    <property type="entry name" value="DPBB_RlpA-like"/>
    <property type="match status" value="1"/>
</dbReference>
<evidence type="ECO:0000313" key="9">
    <source>
        <dbReference type="Proteomes" id="UP000502533"/>
    </source>
</evidence>
<dbReference type="InterPro" id="IPR012997">
    <property type="entry name" value="RplA"/>
</dbReference>
<evidence type="ECO:0000256" key="5">
    <source>
        <dbReference type="SAM" id="MobiDB-lite"/>
    </source>
</evidence>
<feature type="transmembrane region" description="Helical" evidence="6">
    <location>
        <begin position="22"/>
        <end position="46"/>
    </location>
</feature>
<evidence type="ECO:0000259" key="7">
    <source>
        <dbReference type="Pfam" id="PF03330"/>
    </source>
</evidence>
<evidence type="ECO:0000313" key="8">
    <source>
        <dbReference type="EMBL" id="QIP34193.1"/>
    </source>
</evidence>
<dbReference type="EMBL" id="CP050139">
    <property type="protein sequence ID" value="QIP34193.1"/>
    <property type="molecule type" value="Genomic_DNA"/>
</dbReference>
<evidence type="ECO:0000256" key="3">
    <source>
        <dbReference type="HAMAP-Rule" id="MF_02071"/>
    </source>
</evidence>
<keyword evidence="1 3" id="KW-0456">Lyase</keyword>
<dbReference type="Pfam" id="PF03330">
    <property type="entry name" value="DPBB_1"/>
    <property type="match status" value="1"/>
</dbReference>
<dbReference type="InterPro" id="IPR036908">
    <property type="entry name" value="RlpA-like_sf"/>
</dbReference>
<comment type="function">
    <text evidence="3">Lytic transglycosylase with a strong preference for naked glycan strands that lack stem peptides.</text>
</comment>
<dbReference type="HAMAP" id="MF_02071">
    <property type="entry name" value="RlpA"/>
    <property type="match status" value="1"/>
</dbReference>
<dbReference type="KEGG" id="kre:GWK63_00580"/>
<proteinExistence type="inferred from homology"/>
<dbReference type="InterPro" id="IPR009009">
    <property type="entry name" value="RlpA-like_DPBB"/>
</dbReference>
<dbReference type="GO" id="GO:0071555">
    <property type="term" value="P:cell wall organization"/>
    <property type="evidence" value="ECO:0007669"/>
    <property type="project" value="UniProtKB-KW"/>
</dbReference>
<feature type="region of interest" description="Disordered" evidence="5">
    <location>
        <begin position="57"/>
        <end position="76"/>
    </location>
</feature>
<dbReference type="Proteomes" id="UP000502533">
    <property type="component" value="Chromosome"/>
</dbReference>
<feature type="domain" description="RlpA-like protein double-psi beta-barrel" evidence="7">
    <location>
        <begin position="76"/>
        <end position="165"/>
    </location>
</feature>
<dbReference type="PANTHER" id="PTHR34183:SF8">
    <property type="entry name" value="ENDOLYTIC PEPTIDOGLYCAN TRANSGLYCOSYLASE RLPA-RELATED"/>
    <property type="match status" value="1"/>
</dbReference>
<dbReference type="GO" id="GO:0000270">
    <property type="term" value="P:peptidoglycan metabolic process"/>
    <property type="evidence" value="ECO:0007669"/>
    <property type="project" value="UniProtKB-UniRule"/>
</dbReference>